<dbReference type="AlphaFoldDB" id="A0A2I0XGC9"/>
<dbReference type="EMBL" id="KZ501902">
    <property type="protein sequence ID" value="PKU86944.1"/>
    <property type="molecule type" value="Genomic_DNA"/>
</dbReference>
<reference evidence="2 3" key="2">
    <citation type="journal article" date="2017" name="Nature">
        <title>The Apostasia genome and the evolution of orchids.</title>
        <authorList>
            <person name="Zhang G.Q."/>
            <person name="Liu K.W."/>
            <person name="Li Z."/>
            <person name="Lohaus R."/>
            <person name="Hsiao Y.Y."/>
            <person name="Niu S.C."/>
            <person name="Wang J.Y."/>
            <person name="Lin Y.C."/>
            <person name="Xu Q."/>
            <person name="Chen L.J."/>
            <person name="Yoshida K."/>
            <person name="Fujiwara S."/>
            <person name="Wang Z.W."/>
            <person name="Zhang Y.Q."/>
            <person name="Mitsuda N."/>
            <person name="Wang M."/>
            <person name="Liu G.H."/>
            <person name="Pecoraro L."/>
            <person name="Huang H.X."/>
            <person name="Xiao X.J."/>
            <person name="Lin M."/>
            <person name="Wu X.Y."/>
            <person name="Wu W.L."/>
            <person name="Chen Y.Y."/>
            <person name="Chang S.B."/>
            <person name="Sakamoto S."/>
            <person name="Ohme-Takagi M."/>
            <person name="Yagi M."/>
            <person name="Zeng S.J."/>
            <person name="Shen C.Y."/>
            <person name="Yeh C.M."/>
            <person name="Luo Y.B."/>
            <person name="Tsai W.C."/>
            <person name="Van de Peer Y."/>
            <person name="Liu Z.J."/>
        </authorList>
    </citation>
    <scope>NUCLEOTIDE SEQUENCE [LARGE SCALE GENOMIC DNA]</scope>
    <source>
        <tissue evidence="2">The whole plant</tissue>
    </source>
</reference>
<name>A0A2I0XGC9_9ASPA</name>
<accession>A0A2I0XGC9</accession>
<keyword evidence="1" id="KW-0175">Coiled coil</keyword>
<sequence>MSSRWNLQRPLQEAEIEDLQRKIIQLQQRLSRLERRKGTECVRTDDDEGISDNQVSSTHKDALKGHLVSLPLHPQSSSASKNLKIRFRNHDDDESKKNAQSEIFMHKAMNELAITGKENALQNTSDVITDFRNISGNATNFIESNTLSHGNQQLGRGKKTCSRVQCSLCSGVTCAFRKSTNGEWVHAFCAEWLLESTYKRCQQNLVEKMEAILKEKDIITCCICHNRLGLVP</sequence>
<dbReference type="Proteomes" id="UP000233837">
    <property type="component" value="Unassembled WGS sequence"/>
</dbReference>
<dbReference type="STRING" id="906689.A0A2I0XGC9"/>
<gene>
    <name evidence="2" type="ORF">MA16_Dca017844</name>
</gene>
<evidence type="ECO:0000256" key="1">
    <source>
        <dbReference type="SAM" id="Coils"/>
    </source>
</evidence>
<organism evidence="2 3">
    <name type="scientific">Dendrobium catenatum</name>
    <dbReference type="NCBI Taxonomy" id="906689"/>
    <lineage>
        <taxon>Eukaryota</taxon>
        <taxon>Viridiplantae</taxon>
        <taxon>Streptophyta</taxon>
        <taxon>Embryophyta</taxon>
        <taxon>Tracheophyta</taxon>
        <taxon>Spermatophyta</taxon>
        <taxon>Magnoliopsida</taxon>
        <taxon>Liliopsida</taxon>
        <taxon>Asparagales</taxon>
        <taxon>Orchidaceae</taxon>
        <taxon>Epidendroideae</taxon>
        <taxon>Malaxideae</taxon>
        <taxon>Dendrobiinae</taxon>
        <taxon>Dendrobium</taxon>
    </lineage>
</organism>
<reference evidence="2 3" key="1">
    <citation type="journal article" date="2016" name="Sci. Rep.">
        <title>The Dendrobium catenatum Lindl. genome sequence provides insights into polysaccharide synthase, floral development and adaptive evolution.</title>
        <authorList>
            <person name="Zhang G.Q."/>
            <person name="Xu Q."/>
            <person name="Bian C."/>
            <person name="Tsai W.C."/>
            <person name="Yeh C.M."/>
            <person name="Liu K.W."/>
            <person name="Yoshida K."/>
            <person name="Zhang L.S."/>
            <person name="Chang S.B."/>
            <person name="Chen F."/>
            <person name="Shi Y."/>
            <person name="Su Y.Y."/>
            <person name="Zhang Y.Q."/>
            <person name="Chen L.J."/>
            <person name="Yin Y."/>
            <person name="Lin M."/>
            <person name="Huang H."/>
            <person name="Deng H."/>
            <person name="Wang Z.W."/>
            <person name="Zhu S.L."/>
            <person name="Zhao X."/>
            <person name="Deng C."/>
            <person name="Niu S.C."/>
            <person name="Huang J."/>
            <person name="Wang M."/>
            <person name="Liu G.H."/>
            <person name="Yang H.J."/>
            <person name="Xiao X.J."/>
            <person name="Hsiao Y.Y."/>
            <person name="Wu W.L."/>
            <person name="Chen Y.Y."/>
            <person name="Mitsuda N."/>
            <person name="Ohme-Takagi M."/>
            <person name="Luo Y.B."/>
            <person name="Van de Peer Y."/>
            <person name="Liu Z.J."/>
        </authorList>
    </citation>
    <scope>NUCLEOTIDE SEQUENCE [LARGE SCALE GENOMIC DNA]</scope>
    <source>
        <tissue evidence="2">The whole plant</tissue>
    </source>
</reference>
<keyword evidence="3" id="KW-1185">Reference proteome</keyword>
<protein>
    <submittedName>
        <fullName evidence="2">Uncharacterized protein</fullName>
    </submittedName>
</protein>
<proteinExistence type="predicted"/>
<feature type="coiled-coil region" evidence="1">
    <location>
        <begin position="9"/>
        <end position="36"/>
    </location>
</feature>
<evidence type="ECO:0000313" key="3">
    <source>
        <dbReference type="Proteomes" id="UP000233837"/>
    </source>
</evidence>
<dbReference type="Pfam" id="PF13832">
    <property type="entry name" value="zf-HC5HC2H_2"/>
    <property type="match status" value="1"/>
</dbReference>
<evidence type="ECO:0000313" key="2">
    <source>
        <dbReference type="EMBL" id="PKU86944.1"/>
    </source>
</evidence>